<protein>
    <submittedName>
        <fullName evidence="2">Uncharacterized protein</fullName>
    </submittedName>
</protein>
<proteinExistence type="predicted"/>
<evidence type="ECO:0000313" key="2">
    <source>
        <dbReference type="EMBL" id="KAJ1609221.1"/>
    </source>
</evidence>
<gene>
    <name evidence="2" type="ORF">OJ253_1656</name>
</gene>
<dbReference type="AlphaFoldDB" id="A0A9D5HXE4"/>
<sequence>MKLLISVWTHIFALFSFARNEILNPSVEFSFLGLQASNDNLGRKNARISVNECSTDALNLILSKDQSEKFLVTTYYCYVKDLENAVNRCRRKCKLSRSIGRCKGIEERLEKNRQVYEGHKDDQVKWSSYLLYCLDCRVLTEYKLIQSKFNGKIIESKGGGGHEDSAYTLTNLFKSYITTELSNTEILYIKNSDLYVQLKKKLCKNKSRALCKCAKQTLETLLNKKGSLQDALARQTDYQKRCYAFLSRGYNGLPSSGEPIENISDKCRDTARLETEIMGLTGGTTNQVYSENELDETFELSVL</sequence>
<dbReference type="EMBL" id="JAPCXC010000036">
    <property type="protein sequence ID" value="KAJ1609221.1"/>
    <property type="molecule type" value="Genomic_DNA"/>
</dbReference>
<dbReference type="Proteomes" id="UP001067231">
    <property type="component" value="Unassembled WGS sequence"/>
</dbReference>
<organism evidence="2">
    <name type="scientific">Cryptosporidium canis</name>
    <dbReference type="NCBI Taxonomy" id="195482"/>
    <lineage>
        <taxon>Eukaryota</taxon>
        <taxon>Sar</taxon>
        <taxon>Alveolata</taxon>
        <taxon>Apicomplexa</taxon>
        <taxon>Conoidasida</taxon>
        <taxon>Coccidia</taxon>
        <taxon>Eucoccidiorida</taxon>
        <taxon>Eimeriorina</taxon>
        <taxon>Cryptosporidiidae</taxon>
        <taxon>Cryptosporidium</taxon>
    </lineage>
</organism>
<dbReference type="OrthoDB" id="342762at2759"/>
<feature type="signal peptide" evidence="1">
    <location>
        <begin position="1"/>
        <end position="18"/>
    </location>
</feature>
<accession>A0A9D5HXE4</accession>
<name>A0A9D5HXE4_9CRYT</name>
<keyword evidence="1" id="KW-0732">Signal</keyword>
<evidence type="ECO:0000256" key="1">
    <source>
        <dbReference type="SAM" id="SignalP"/>
    </source>
</evidence>
<comment type="caution">
    <text evidence="2">The sequence shown here is derived from an EMBL/GenBank/DDBJ whole genome shotgun (WGS) entry which is preliminary data.</text>
</comment>
<reference evidence="2" key="1">
    <citation type="submission" date="2022-10" db="EMBL/GenBank/DDBJ databases">
        <title>Adaptive evolution leads to modifications in subtelomeric GC content in a zoonotic Cryptosporidium species.</title>
        <authorList>
            <person name="Li J."/>
            <person name="Feng Y."/>
            <person name="Xiao L."/>
        </authorList>
    </citation>
    <scope>NUCLEOTIDE SEQUENCE</scope>
    <source>
        <strain evidence="2">33844</strain>
    </source>
</reference>
<feature type="chain" id="PRO_5038713378" evidence="1">
    <location>
        <begin position="19"/>
        <end position="303"/>
    </location>
</feature>